<evidence type="ECO:0000256" key="3">
    <source>
        <dbReference type="ARBA" id="ARBA00010617"/>
    </source>
</evidence>
<evidence type="ECO:0000256" key="2">
    <source>
        <dbReference type="ARBA" id="ARBA00005179"/>
    </source>
</evidence>
<evidence type="ECO:0000256" key="7">
    <source>
        <dbReference type="ARBA" id="ARBA00023004"/>
    </source>
</evidence>
<dbReference type="PROSITE" id="PS00086">
    <property type="entry name" value="CYTOCHROME_P450"/>
    <property type="match status" value="1"/>
</dbReference>
<dbReference type="Pfam" id="PF00067">
    <property type="entry name" value="p450"/>
    <property type="match status" value="1"/>
</dbReference>
<evidence type="ECO:0000256" key="8">
    <source>
        <dbReference type="ARBA" id="ARBA00023033"/>
    </source>
</evidence>
<keyword evidence="4 9" id="KW-0349">Heme</keyword>
<evidence type="ECO:0000256" key="5">
    <source>
        <dbReference type="ARBA" id="ARBA00022723"/>
    </source>
</evidence>
<keyword evidence="5 9" id="KW-0479">Metal-binding</keyword>
<protein>
    <submittedName>
        <fullName evidence="11">Cytochrome P450 family protein</fullName>
    </submittedName>
</protein>
<comment type="cofactor">
    <cofactor evidence="1 9">
        <name>heme</name>
        <dbReference type="ChEBI" id="CHEBI:30413"/>
    </cofactor>
</comment>
<dbReference type="EMBL" id="AZST01000443">
    <property type="protein sequence ID" value="KEP48867.1"/>
    <property type="molecule type" value="Genomic_DNA"/>
</dbReference>
<dbReference type="PANTHER" id="PTHR24305:SF166">
    <property type="entry name" value="CYTOCHROME P450 12A4, MITOCHONDRIAL-RELATED"/>
    <property type="match status" value="1"/>
</dbReference>
<dbReference type="HOGENOM" id="CLU_001570_5_11_1"/>
<keyword evidence="6 10" id="KW-0560">Oxidoreductase</keyword>
<dbReference type="PRINTS" id="PR00463">
    <property type="entry name" value="EP450I"/>
</dbReference>
<dbReference type="GO" id="GO:0016705">
    <property type="term" value="F:oxidoreductase activity, acting on paired donors, with incorporation or reduction of molecular oxygen"/>
    <property type="evidence" value="ECO:0007669"/>
    <property type="project" value="InterPro"/>
</dbReference>
<dbReference type="PANTHER" id="PTHR24305">
    <property type="entry name" value="CYTOCHROME P450"/>
    <property type="match status" value="1"/>
</dbReference>
<dbReference type="InterPro" id="IPR002401">
    <property type="entry name" value="Cyt_P450_E_grp-I"/>
</dbReference>
<dbReference type="AlphaFoldDB" id="A0A074SFR3"/>
<evidence type="ECO:0000313" key="12">
    <source>
        <dbReference type="Proteomes" id="UP000027456"/>
    </source>
</evidence>
<reference evidence="11 12" key="1">
    <citation type="submission" date="2013-12" db="EMBL/GenBank/DDBJ databases">
        <authorList>
            <person name="Cubeta M."/>
            <person name="Pakala S."/>
            <person name="Fedorova N."/>
            <person name="Thomas E."/>
            <person name="Dean R."/>
            <person name="Jabaji S."/>
            <person name="Neate S."/>
            <person name="Toda T."/>
            <person name="Tavantzis S."/>
            <person name="Vilgalys R."/>
            <person name="Bharathan N."/>
            <person name="Pakala S."/>
            <person name="Losada L.S."/>
            <person name="Zafar N."/>
            <person name="Nierman W."/>
        </authorList>
    </citation>
    <scope>NUCLEOTIDE SEQUENCE [LARGE SCALE GENOMIC DNA]</scope>
    <source>
        <strain evidence="11 12">123E</strain>
    </source>
</reference>
<evidence type="ECO:0000256" key="9">
    <source>
        <dbReference type="PIRSR" id="PIRSR602401-1"/>
    </source>
</evidence>
<dbReference type="SUPFAM" id="SSF48264">
    <property type="entry name" value="Cytochrome P450"/>
    <property type="match status" value="1"/>
</dbReference>
<dbReference type="InterPro" id="IPR017972">
    <property type="entry name" value="Cyt_P450_CS"/>
</dbReference>
<name>A0A074SFR3_9AGAM</name>
<comment type="similarity">
    <text evidence="3 10">Belongs to the cytochrome P450 family.</text>
</comment>
<evidence type="ECO:0000256" key="10">
    <source>
        <dbReference type="RuleBase" id="RU000461"/>
    </source>
</evidence>
<dbReference type="STRING" id="1423351.A0A074SFR3"/>
<accession>A0A074SFR3</accession>
<gene>
    <name evidence="11" type="ORF">V565_113790</name>
</gene>
<keyword evidence="7 9" id="KW-0408">Iron</keyword>
<dbReference type="InterPro" id="IPR050121">
    <property type="entry name" value="Cytochrome_P450_monoxygenase"/>
</dbReference>
<evidence type="ECO:0000256" key="1">
    <source>
        <dbReference type="ARBA" id="ARBA00001971"/>
    </source>
</evidence>
<organism evidence="11 12">
    <name type="scientific">Rhizoctonia solani 123E</name>
    <dbReference type="NCBI Taxonomy" id="1423351"/>
    <lineage>
        <taxon>Eukaryota</taxon>
        <taxon>Fungi</taxon>
        <taxon>Dikarya</taxon>
        <taxon>Basidiomycota</taxon>
        <taxon>Agaricomycotina</taxon>
        <taxon>Agaricomycetes</taxon>
        <taxon>Cantharellales</taxon>
        <taxon>Ceratobasidiaceae</taxon>
        <taxon>Rhizoctonia</taxon>
    </lineage>
</organism>
<keyword evidence="8 10" id="KW-0503">Monooxygenase</keyword>
<dbReference type="Proteomes" id="UP000027456">
    <property type="component" value="Unassembled WGS sequence"/>
</dbReference>
<dbReference type="OrthoDB" id="1470350at2759"/>
<dbReference type="GO" id="GO:0004497">
    <property type="term" value="F:monooxygenase activity"/>
    <property type="evidence" value="ECO:0007669"/>
    <property type="project" value="UniProtKB-KW"/>
</dbReference>
<dbReference type="Gene3D" id="1.10.630.10">
    <property type="entry name" value="Cytochrome P450"/>
    <property type="match status" value="1"/>
</dbReference>
<sequence>MAYLPDMISNSAPNLPPVAFWSLAFTIVGLVARSAIRRRKLLVELPGPPPAGWFKGHFSSLVGSGSVVFQEKIIAEYGPTLKLNGGFGDEVIFTVDPSIMHSVLVKERAKFERPPGSRLIIHAVFGGGLLGQKGDEHRIHRKVMPIFMGIAKETCQCIKKDLKLSKSSSREVDIFPWATAAALELVGEAGLGYSFSSFTGERNEYNIAIKSVMQVISKVDPFVKLLPFLYRIGTPSTRRWMLKHVPHKDIQQLRYAVGIQNQLAEQVIQTRQALISSGDDLSSQAGRGRDIMTLLMKANGEGESESYIDHQAMVGHMNTFVFAGHETTSTAVARILDVLAVRPRVQMRLREEIREYFESNPDDTHYDGLLELPYLDAVVRETLRLHGPVSFLNRICEEDTILPLQYPVDTPSGKITSIPIKKGTRVFMSVSVSNCYGRIWGERAHEFVPERWIGSKIDEVTQPGAHLPGVYSSMMTFGAGSRACLGFKFAIMEIKVMIAELVKDFKFEPSQDEHDWEVSGRLYSLFYNHCLTSVLGRHSIFNFLTSKKTSRTQQGRQSYHSRLFKSRFFYRYSL</sequence>
<comment type="caution">
    <text evidence="11">The sequence shown here is derived from an EMBL/GenBank/DDBJ whole genome shotgun (WGS) entry which is preliminary data.</text>
</comment>
<proteinExistence type="inferred from homology"/>
<dbReference type="PRINTS" id="PR00385">
    <property type="entry name" value="P450"/>
</dbReference>
<dbReference type="GO" id="GO:0020037">
    <property type="term" value="F:heme binding"/>
    <property type="evidence" value="ECO:0007669"/>
    <property type="project" value="InterPro"/>
</dbReference>
<dbReference type="InterPro" id="IPR001128">
    <property type="entry name" value="Cyt_P450"/>
</dbReference>
<evidence type="ECO:0000256" key="4">
    <source>
        <dbReference type="ARBA" id="ARBA00022617"/>
    </source>
</evidence>
<dbReference type="GO" id="GO:0005506">
    <property type="term" value="F:iron ion binding"/>
    <property type="evidence" value="ECO:0007669"/>
    <property type="project" value="InterPro"/>
</dbReference>
<comment type="pathway">
    <text evidence="2">Secondary metabolite biosynthesis.</text>
</comment>
<feature type="binding site" description="axial binding residue" evidence="9">
    <location>
        <position position="484"/>
    </location>
    <ligand>
        <name>heme</name>
        <dbReference type="ChEBI" id="CHEBI:30413"/>
    </ligand>
    <ligandPart>
        <name>Fe</name>
        <dbReference type="ChEBI" id="CHEBI:18248"/>
    </ligandPart>
</feature>
<dbReference type="InterPro" id="IPR036396">
    <property type="entry name" value="Cyt_P450_sf"/>
</dbReference>
<evidence type="ECO:0000256" key="6">
    <source>
        <dbReference type="ARBA" id="ARBA00023002"/>
    </source>
</evidence>
<evidence type="ECO:0000313" key="11">
    <source>
        <dbReference type="EMBL" id="KEP48867.1"/>
    </source>
</evidence>
<keyword evidence="12" id="KW-1185">Reference proteome</keyword>